<evidence type="ECO:0000313" key="1">
    <source>
        <dbReference type="EMBL" id="CAB4925895.1"/>
    </source>
</evidence>
<accession>A0A6J7I4Z1</accession>
<protein>
    <submittedName>
        <fullName evidence="1">Unannotated protein</fullName>
    </submittedName>
</protein>
<sequence length="52" mass="5194">MSHGSIGAGAVQHVRYRFLFSATAPISLQGVSSSISATVSNTVVGGTDRTGG</sequence>
<proteinExistence type="predicted"/>
<dbReference type="AlphaFoldDB" id="A0A6J7I4Z1"/>
<gene>
    <name evidence="1" type="ORF">UFOPK3609_01664</name>
</gene>
<reference evidence="1" key="1">
    <citation type="submission" date="2020-05" db="EMBL/GenBank/DDBJ databases">
        <authorList>
            <person name="Chiriac C."/>
            <person name="Salcher M."/>
            <person name="Ghai R."/>
            <person name="Kavagutti S V."/>
        </authorList>
    </citation>
    <scope>NUCLEOTIDE SEQUENCE</scope>
</reference>
<name>A0A6J7I4Z1_9ZZZZ</name>
<organism evidence="1">
    <name type="scientific">freshwater metagenome</name>
    <dbReference type="NCBI Taxonomy" id="449393"/>
    <lineage>
        <taxon>unclassified sequences</taxon>
        <taxon>metagenomes</taxon>
        <taxon>ecological metagenomes</taxon>
    </lineage>
</organism>
<dbReference type="EMBL" id="CAFBMQ010000294">
    <property type="protein sequence ID" value="CAB4925895.1"/>
    <property type="molecule type" value="Genomic_DNA"/>
</dbReference>